<dbReference type="PANTHER" id="PTHR12199:SF5">
    <property type="entry name" value="MUCIN-2-LIKE ISOFORM X1"/>
    <property type="match status" value="1"/>
</dbReference>
<accession>A0AAD7SZJ2</accession>
<organism evidence="1 2">
    <name type="scientific">Aldrovandia affinis</name>
    <dbReference type="NCBI Taxonomy" id="143900"/>
    <lineage>
        <taxon>Eukaryota</taxon>
        <taxon>Metazoa</taxon>
        <taxon>Chordata</taxon>
        <taxon>Craniata</taxon>
        <taxon>Vertebrata</taxon>
        <taxon>Euteleostomi</taxon>
        <taxon>Actinopterygii</taxon>
        <taxon>Neopterygii</taxon>
        <taxon>Teleostei</taxon>
        <taxon>Notacanthiformes</taxon>
        <taxon>Halosauridae</taxon>
        <taxon>Aldrovandia</taxon>
    </lineage>
</organism>
<dbReference type="GO" id="GO:0007601">
    <property type="term" value="P:visual perception"/>
    <property type="evidence" value="ECO:0007669"/>
    <property type="project" value="InterPro"/>
</dbReference>
<sequence>MSICRSSCDTFLMKRALRKTVRANGSKMQSEEMGLYSTLEDVKHLCYPDCCVCQETVWEAFKIFWDRLPERGEYQSWVNMCQEGTATAFNIGTNFSQSEEHLSLVQSRVLWARLNSEPTNSWLHMCR</sequence>
<dbReference type="EMBL" id="JAINUG010000026">
    <property type="protein sequence ID" value="KAJ8410556.1"/>
    <property type="molecule type" value="Genomic_DNA"/>
</dbReference>
<comment type="caution">
    <text evidence="1">The sequence shown here is derived from an EMBL/GenBank/DDBJ whole genome shotgun (WGS) entry which is preliminary data.</text>
</comment>
<gene>
    <name evidence="1" type="ORF">AAFF_G00194600</name>
</gene>
<name>A0AAD7SZJ2_9TELE</name>
<evidence type="ECO:0000313" key="1">
    <source>
        <dbReference type="EMBL" id="KAJ8410556.1"/>
    </source>
</evidence>
<reference evidence="1" key="1">
    <citation type="journal article" date="2023" name="Science">
        <title>Genome structures resolve the early diversification of teleost fishes.</title>
        <authorList>
            <person name="Parey E."/>
            <person name="Louis A."/>
            <person name="Montfort J."/>
            <person name="Bouchez O."/>
            <person name="Roques C."/>
            <person name="Iampietro C."/>
            <person name="Lluch J."/>
            <person name="Castinel A."/>
            <person name="Donnadieu C."/>
            <person name="Desvignes T."/>
            <person name="Floi Bucao C."/>
            <person name="Jouanno E."/>
            <person name="Wen M."/>
            <person name="Mejri S."/>
            <person name="Dirks R."/>
            <person name="Jansen H."/>
            <person name="Henkel C."/>
            <person name="Chen W.J."/>
            <person name="Zahm M."/>
            <person name="Cabau C."/>
            <person name="Klopp C."/>
            <person name="Thompson A.W."/>
            <person name="Robinson-Rechavi M."/>
            <person name="Braasch I."/>
            <person name="Lecointre G."/>
            <person name="Bobe J."/>
            <person name="Postlethwait J.H."/>
            <person name="Berthelot C."/>
            <person name="Roest Crollius H."/>
            <person name="Guiguen Y."/>
        </authorList>
    </citation>
    <scope>NUCLEOTIDE SEQUENCE</scope>
    <source>
        <strain evidence="1">NC1722</strain>
    </source>
</reference>
<dbReference type="InterPro" id="IPR039861">
    <property type="entry name" value="IMPG"/>
</dbReference>
<protein>
    <submittedName>
        <fullName evidence="1">Uncharacterized protein</fullName>
    </submittedName>
</protein>
<dbReference type="PANTHER" id="PTHR12199">
    <property type="entry name" value="INTERPHOTORECEPTOR MATRIX PROTEOGLYCAN"/>
    <property type="match status" value="1"/>
</dbReference>
<dbReference type="Proteomes" id="UP001221898">
    <property type="component" value="Unassembled WGS sequence"/>
</dbReference>
<proteinExistence type="predicted"/>
<evidence type="ECO:0000313" key="2">
    <source>
        <dbReference type="Proteomes" id="UP001221898"/>
    </source>
</evidence>
<dbReference type="AlphaFoldDB" id="A0AAD7SZJ2"/>
<keyword evidence="2" id="KW-1185">Reference proteome</keyword>